<dbReference type="PROSITE" id="PS51898">
    <property type="entry name" value="TYR_RECOMBINASE"/>
    <property type="match status" value="1"/>
</dbReference>
<dbReference type="InterPro" id="IPR050090">
    <property type="entry name" value="Tyrosine_recombinase_XerCD"/>
</dbReference>
<dbReference type="Proteomes" id="UP000295388">
    <property type="component" value="Unassembled WGS sequence"/>
</dbReference>
<dbReference type="GO" id="GO:0006310">
    <property type="term" value="P:DNA recombination"/>
    <property type="evidence" value="ECO:0007669"/>
    <property type="project" value="UniProtKB-KW"/>
</dbReference>
<protein>
    <submittedName>
        <fullName evidence="5">Phage integrase family protein</fullName>
    </submittedName>
</protein>
<dbReference type="PANTHER" id="PTHR30349">
    <property type="entry name" value="PHAGE INTEGRASE-RELATED"/>
    <property type="match status" value="1"/>
</dbReference>
<dbReference type="EMBL" id="SNWQ01000067">
    <property type="protein sequence ID" value="TDO26236.1"/>
    <property type="molecule type" value="Genomic_DNA"/>
</dbReference>
<dbReference type="InterPro" id="IPR013762">
    <property type="entry name" value="Integrase-like_cat_sf"/>
</dbReference>
<dbReference type="Gene3D" id="1.10.443.10">
    <property type="entry name" value="Intergrase catalytic core"/>
    <property type="match status" value="1"/>
</dbReference>
<name>A0A4R6IW77_9ACTN</name>
<proteinExistence type="inferred from homology"/>
<dbReference type="AlphaFoldDB" id="A0A4R6IW77"/>
<dbReference type="GO" id="GO:0015074">
    <property type="term" value="P:DNA integration"/>
    <property type="evidence" value="ECO:0007669"/>
    <property type="project" value="InterPro"/>
</dbReference>
<evidence type="ECO:0000313" key="5">
    <source>
        <dbReference type="EMBL" id="TDO26236.1"/>
    </source>
</evidence>
<organism evidence="5 6">
    <name type="scientific">Kribbella caucasensis</name>
    <dbReference type="NCBI Taxonomy" id="2512215"/>
    <lineage>
        <taxon>Bacteria</taxon>
        <taxon>Bacillati</taxon>
        <taxon>Actinomycetota</taxon>
        <taxon>Actinomycetes</taxon>
        <taxon>Propionibacteriales</taxon>
        <taxon>Kribbellaceae</taxon>
        <taxon>Kribbella</taxon>
    </lineage>
</organism>
<comment type="similarity">
    <text evidence="1">Belongs to the 'phage' integrase family.</text>
</comment>
<keyword evidence="3" id="KW-0233">DNA recombination</keyword>
<reference evidence="5 6" key="1">
    <citation type="submission" date="2019-03" db="EMBL/GenBank/DDBJ databases">
        <title>Genomic Encyclopedia of Type Strains, Phase III (KMG-III): the genomes of soil and plant-associated and newly described type strains.</title>
        <authorList>
            <person name="Whitman W."/>
        </authorList>
    </citation>
    <scope>NUCLEOTIDE SEQUENCE [LARGE SCALE GENOMIC DNA]</scope>
    <source>
        <strain evidence="5 6">VKM Ac-2527</strain>
    </source>
</reference>
<feature type="domain" description="Tyr recombinase" evidence="4">
    <location>
        <begin position="93"/>
        <end position="296"/>
    </location>
</feature>
<gene>
    <name evidence="5" type="ORF">EV643_1672</name>
</gene>
<dbReference type="SUPFAM" id="SSF56349">
    <property type="entry name" value="DNA breaking-rejoining enzymes"/>
    <property type="match status" value="1"/>
</dbReference>
<dbReference type="GO" id="GO:0003677">
    <property type="term" value="F:DNA binding"/>
    <property type="evidence" value="ECO:0007669"/>
    <property type="project" value="UniProtKB-KW"/>
</dbReference>
<comment type="caution">
    <text evidence="5">The sequence shown here is derived from an EMBL/GenBank/DDBJ whole genome shotgun (WGS) entry which is preliminary data.</text>
</comment>
<evidence type="ECO:0000259" key="4">
    <source>
        <dbReference type="PROSITE" id="PS51898"/>
    </source>
</evidence>
<keyword evidence="6" id="KW-1185">Reference proteome</keyword>
<dbReference type="Pfam" id="PF00589">
    <property type="entry name" value="Phage_integrase"/>
    <property type="match status" value="1"/>
</dbReference>
<keyword evidence="2" id="KW-0238">DNA-binding</keyword>
<dbReference type="PANTHER" id="PTHR30349:SF41">
    <property type="entry name" value="INTEGRASE_RECOMBINASE PROTEIN MJ0367-RELATED"/>
    <property type="match status" value="1"/>
</dbReference>
<dbReference type="InterPro" id="IPR002104">
    <property type="entry name" value="Integrase_catalytic"/>
</dbReference>
<evidence type="ECO:0000256" key="1">
    <source>
        <dbReference type="ARBA" id="ARBA00008857"/>
    </source>
</evidence>
<evidence type="ECO:0000313" key="6">
    <source>
        <dbReference type="Proteomes" id="UP000295388"/>
    </source>
</evidence>
<evidence type="ECO:0000256" key="2">
    <source>
        <dbReference type="ARBA" id="ARBA00023125"/>
    </source>
</evidence>
<evidence type="ECO:0000256" key="3">
    <source>
        <dbReference type="ARBA" id="ARBA00023172"/>
    </source>
</evidence>
<sequence length="306" mass="33725">MLWLRHAPGPGTTVGSEVARVDVVVRQPRRINAVLVAVREFIKHAVVSGDVPARALSALYEVGDDRWAPADLGGERTGLRFIARPRHRLSAPDRPVQRSSDAAAVSLLKVCRSARDRFIVVLLGRAGLRRGETVALRRADMHVGLESTSVGCDVVGEHLHVVRREEASNGAVAKSRRPRAVPLDFLVVQAYDTYCWERDRCREAFECDFVLVNLFRVPLGQPMRPGAINELLAALSRRAGLERPVHPHMLRHAFASNVLEAGGTLDEAQELLGHASPLSTQIYLHPSPARLRAAVDNIARDQVERS</sequence>
<dbReference type="InterPro" id="IPR011010">
    <property type="entry name" value="DNA_brk_join_enz"/>
</dbReference>
<accession>A0A4R6IW77</accession>